<comment type="caution">
    <text evidence="1">The sequence shown here is derived from an EMBL/GenBank/DDBJ whole genome shotgun (WGS) entry which is preliminary data.</text>
</comment>
<dbReference type="Proteomes" id="UP000614350">
    <property type="component" value="Unassembled WGS sequence"/>
</dbReference>
<gene>
    <name evidence="1" type="ORF">HZH66_009065</name>
</gene>
<dbReference type="AlphaFoldDB" id="A0A834JS10"/>
<organism evidence="1 2">
    <name type="scientific">Vespula vulgaris</name>
    <name type="common">Yellow jacket</name>
    <name type="synonym">Wasp</name>
    <dbReference type="NCBI Taxonomy" id="7454"/>
    <lineage>
        <taxon>Eukaryota</taxon>
        <taxon>Metazoa</taxon>
        <taxon>Ecdysozoa</taxon>
        <taxon>Arthropoda</taxon>
        <taxon>Hexapoda</taxon>
        <taxon>Insecta</taxon>
        <taxon>Pterygota</taxon>
        <taxon>Neoptera</taxon>
        <taxon>Endopterygota</taxon>
        <taxon>Hymenoptera</taxon>
        <taxon>Apocrita</taxon>
        <taxon>Aculeata</taxon>
        <taxon>Vespoidea</taxon>
        <taxon>Vespidae</taxon>
        <taxon>Vespinae</taxon>
        <taxon>Vespula</taxon>
    </lineage>
</organism>
<dbReference type="EMBL" id="JACSEA010000009">
    <property type="protein sequence ID" value="KAF7393232.1"/>
    <property type="molecule type" value="Genomic_DNA"/>
</dbReference>
<evidence type="ECO:0000313" key="1">
    <source>
        <dbReference type="EMBL" id="KAF7393232.1"/>
    </source>
</evidence>
<protein>
    <submittedName>
        <fullName evidence="1">Uncharacterized protein</fullName>
    </submittedName>
</protein>
<name>A0A834JS10_VESVU</name>
<accession>A0A834JS10</accession>
<reference evidence="1" key="1">
    <citation type="journal article" date="2020" name="G3 (Bethesda)">
        <title>High-Quality Assemblies for Three Invasive Social Wasps from the &lt;i&gt;Vespula&lt;/i&gt; Genus.</title>
        <authorList>
            <person name="Harrop T.W.R."/>
            <person name="Guhlin J."/>
            <person name="McLaughlin G.M."/>
            <person name="Permina E."/>
            <person name="Stockwell P."/>
            <person name="Gilligan J."/>
            <person name="Le Lec M.F."/>
            <person name="Gruber M.A.M."/>
            <person name="Quinn O."/>
            <person name="Lovegrove M."/>
            <person name="Duncan E.J."/>
            <person name="Remnant E.J."/>
            <person name="Van Eeckhoven J."/>
            <person name="Graham B."/>
            <person name="Knapp R.A."/>
            <person name="Langford K.W."/>
            <person name="Kronenberg Z."/>
            <person name="Press M.O."/>
            <person name="Eacker S.M."/>
            <person name="Wilson-Rankin E.E."/>
            <person name="Purcell J."/>
            <person name="Lester P.J."/>
            <person name="Dearden P.K."/>
        </authorList>
    </citation>
    <scope>NUCLEOTIDE SEQUENCE</scope>
    <source>
        <strain evidence="1">Marl-1</strain>
    </source>
</reference>
<proteinExistence type="predicted"/>
<evidence type="ECO:0000313" key="2">
    <source>
        <dbReference type="Proteomes" id="UP000614350"/>
    </source>
</evidence>
<keyword evidence="2" id="KW-1185">Reference proteome</keyword>
<sequence length="82" mass="9094">MWNISDRSMGSIEAQTQRFCDRLKIISAVKQLSSGASGERMPATISARFGSKRFSTSSHYVRQLRLSSTEVSQLVAENQVPS</sequence>